<dbReference type="Proteomes" id="UP000798662">
    <property type="component" value="Chromosome 1"/>
</dbReference>
<protein>
    <submittedName>
        <fullName evidence="1">Uncharacterized protein</fullName>
    </submittedName>
</protein>
<accession>A0ACC3BV13</accession>
<comment type="caution">
    <text evidence="1">The sequence shown here is derived from an EMBL/GenBank/DDBJ whole genome shotgun (WGS) entry which is preliminary data.</text>
</comment>
<name>A0ACC3BV13_PYRYE</name>
<proteinExistence type="predicted"/>
<gene>
    <name evidence="1" type="ORF">I4F81_004317</name>
</gene>
<organism evidence="1 2">
    <name type="scientific">Pyropia yezoensis</name>
    <name type="common">Susabi-nori</name>
    <name type="synonym">Porphyra yezoensis</name>
    <dbReference type="NCBI Taxonomy" id="2788"/>
    <lineage>
        <taxon>Eukaryota</taxon>
        <taxon>Rhodophyta</taxon>
        <taxon>Bangiophyceae</taxon>
        <taxon>Bangiales</taxon>
        <taxon>Bangiaceae</taxon>
        <taxon>Pyropia</taxon>
    </lineage>
</organism>
<keyword evidence="2" id="KW-1185">Reference proteome</keyword>
<evidence type="ECO:0000313" key="1">
    <source>
        <dbReference type="EMBL" id="KAK1861737.1"/>
    </source>
</evidence>
<dbReference type="EMBL" id="CM020618">
    <property type="protein sequence ID" value="KAK1861737.1"/>
    <property type="molecule type" value="Genomic_DNA"/>
</dbReference>
<sequence length="231" mass="24589">MTASPWLLHRLVAAVAVVRVATPERGRGRLSDPPVCRPASAGLPVGRATAPRRAPLRGGVAEPSGRGRSLGGGKWRNNKRQVPRGGRGQAGVPHAPTTERQRHRVSPLAPPPTSPRLTDPPPSSPFLDPLSTAVWLRRPRRCRRRRVGGGRPRGGRGRGAAAAKDATAHSDSGGFSRARRRWGPVQHRPRGGGEGAPRAAATAATAAAVATADHLHPKRRQLRRRRCSHPG</sequence>
<reference evidence="1" key="1">
    <citation type="submission" date="2019-11" db="EMBL/GenBank/DDBJ databases">
        <title>Nori genome reveals adaptations in red seaweeds to the harsh intertidal environment.</title>
        <authorList>
            <person name="Wang D."/>
            <person name="Mao Y."/>
        </authorList>
    </citation>
    <scope>NUCLEOTIDE SEQUENCE</scope>
    <source>
        <tissue evidence="1">Gametophyte</tissue>
    </source>
</reference>
<evidence type="ECO:0000313" key="2">
    <source>
        <dbReference type="Proteomes" id="UP000798662"/>
    </source>
</evidence>